<keyword evidence="3" id="KW-1185">Reference proteome</keyword>
<organism evidence="2 3">
    <name type="scientific">Hyphomonas oceanitis SCH89</name>
    <dbReference type="NCBI Taxonomy" id="1280953"/>
    <lineage>
        <taxon>Bacteria</taxon>
        <taxon>Pseudomonadati</taxon>
        <taxon>Pseudomonadota</taxon>
        <taxon>Alphaproteobacteria</taxon>
        <taxon>Hyphomonadales</taxon>
        <taxon>Hyphomonadaceae</taxon>
        <taxon>Hyphomonas</taxon>
    </lineage>
</organism>
<reference evidence="2 3" key="1">
    <citation type="journal article" date="2014" name="Antonie Van Leeuwenhoek">
        <title>Hyphomonas beringensis sp. nov. and Hyphomonas chukchiensis sp. nov., isolated from surface seawater of the Bering Sea and Chukchi Sea.</title>
        <authorList>
            <person name="Li C."/>
            <person name="Lai Q."/>
            <person name="Li G."/>
            <person name="Dong C."/>
            <person name="Wang J."/>
            <person name="Liao Y."/>
            <person name="Shao Z."/>
        </authorList>
    </citation>
    <scope>NUCLEOTIDE SEQUENCE [LARGE SCALE GENOMIC DNA]</scope>
    <source>
        <strain evidence="2 3">SCH89</strain>
    </source>
</reference>
<dbReference type="RefSeq" id="WP_051624663.1">
    <property type="nucleotide sequence ID" value="NZ_ARYL01000011.1"/>
</dbReference>
<dbReference type="EMBL" id="ARYL01000011">
    <property type="protein sequence ID" value="KDA02717.1"/>
    <property type="molecule type" value="Genomic_DNA"/>
</dbReference>
<feature type="region of interest" description="Disordered" evidence="1">
    <location>
        <begin position="33"/>
        <end position="90"/>
    </location>
</feature>
<name>A0A059G7A1_9PROT</name>
<dbReference type="OrthoDB" id="7620640at2"/>
<protein>
    <recommendedName>
        <fullName evidence="4">FtsX extracellular domain-containing protein</fullName>
    </recommendedName>
</protein>
<accession>A0A059G7A1</accession>
<dbReference type="AlphaFoldDB" id="A0A059G7A1"/>
<evidence type="ECO:0000256" key="1">
    <source>
        <dbReference type="SAM" id="MobiDB-lite"/>
    </source>
</evidence>
<proteinExistence type="predicted"/>
<evidence type="ECO:0008006" key="4">
    <source>
        <dbReference type="Google" id="ProtNLM"/>
    </source>
</evidence>
<evidence type="ECO:0000313" key="2">
    <source>
        <dbReference type="EMBL" id="KDA02717.1"/>
    </source>
</evidence>
<dbReference type="Proteomes" id="UP000024942">
    <property type="component" value="Unassembled WGS sequence"/>
</dbReference>
<comment type="caution">
    <text evidence="2">The sequence shown here is derived from an EMBL/GenBank/DDBJ whole genome shotgun (WGS) entry which is preliminary data.</text>
</comment>
<dbReference type="PATRIC" id="fig|1280953.3.peg.1714"/>
<evidence type="ECO:0000313" key="3">
    <source>
        <dbReference type="Proteomes" id="UP000024942"/>
    </source>
</evidence>
<gene>
    <name evidence="2" type="ORF">HOC_08474</name>
</gene>
<dbReference type="STRING" id="1280953.HOC_08474"/>
<sequence>MAGFRTPFHLGGPLGLAGLATLAGATGLFVLAGSPEDRDEPAVPLSGMSERESGSQVDARVNRDESPLVGALPEDIVPDEVPTEPPLVRPEQAPPAVITAQAKGAEVTFIVRIKGAPEIDSIARLYKKDPAAAQQTYADYVDRTPQLADFALVGASYSGEIKLAYQMPPGTEPTRAAISDVQKKIMSVDGVAYADPDYVAHPGEKN</sequence>